<dbReference type="Proteomes" id="UP000318833">
    <property type="component" value="Unassembled WGS sequence"/>
</dbReference>
<dbReference type="RefSeq" id="WP_208746796.1">
    <property type="nucleotide sequence ID" value="NZ_CANMWY010000049.1"/>
</dbReference>
<keyword evidence="2" id="KW-1185">Reference proteome</keyword>
<evidence type="ECO:0000313" key="1">
    <source>
        <dbReference type="EMBL" id="TSE06693.1"/>
    </source>
</evidence>
<gene>
    <name evidence="1" type="ORF">FOF46_18480</name>
</gene>
<proteinExistence type="predicted"/>
<reference evidence="1 2" key="1">
    <citation type="submission" date="2019-07" db="EMBL/GenBank/DDBJ databases">
        <title>The draft genome sequence of Aquimarina algiphila M91.</title>
        <authorList>
            <person name="Meng X."/>
        </authorList>
    </citation>
    <scope>NUCLEOTIDE SEQUENCE [LARGE SCALE GENOMIC DNA]</scope>
    <source>
        <strain evidence="1 2">M91</strain>
    </source>
</reference>
<dbReference type="EMBL" id="VLNR01000042">
    <property type="protein sequence ID" value="TSE06693.1"/>
    <property type="molecule type" value="Genomic_DNA"/>
</dbReference>
<accession>A0A554VGY6</accession>
<organism evidence="1 2">
    <name type="scientific">Aquimarina algiphila</name>
    <dbReference type="NCBI Taxonomy" id="2047982"/>
    <lineage>
        <taxon>Bacteria</taxon>
        <taxon>Pseudomonadati</taxon>
        <taxon>Bacteroidota</taxon>
        <taxon>Flavobacteriia</taxon>
        <taxon>Flavobacteriales</taxon>
        <taxon>Flavobacteriaceae</taxon>
        <taxon>Aquimarina</taxon>
    </lineage>
</organism>
<protein>
    <submittedName>
        <fullName evidence="1">Uncharacterized protein</fullName>
    </submittedName>
</protein>
<sequence>MTKAQVTNLRQRRILQYFVINAIQQFKHMPNIKREFRKLGNILHFQEGINSKTLNQGRKILLFLLSLSLFSCVDDYENQVDGLLPNTEKIVLKDQVISAISSFSKYTFTEKLHEESLKSYPVNLIKDMGWNFKSWKNANNYNEQEKNDIIKFLMNFKKEFDNDKKKRVARKIDSIIYEINKSKFIAAYCYKKTKIGDKNFGVDEWRYFYFLNIEGKELICLNYGAR</sequence>
<name>A0A554VGY6_9FLAO</name>
<dbReference type="AlphaFoldDB" id="A0A554VGY6"/>
<comment type="caution">
    <text evidence="1">The sequence shown here is derived from an EMBL/GenBank/DDBJ whole genome shotgun (WGS) entry which is preliminary data.</text>
</comment>
<evidence type="ECO:0000313" key="2">
    <source>
        <dbReference type="Proteomes" id="UP000318833"/>
    </source>
</evidence>